<gene>
    <name evidence="2" type="ORF">NIES267_44680</name>
</gene>
<evidence type="ECO:0000313" key="2">
    <source>
        <dbReference type="EMBL" id="BAY84970.1"/>
    </source>
</evidence>
<organism evidence="2 3">
    <name type="scientific">Calothrix parasitica NIES-267</name>
    <dbReference type="NCBI Taxonomy" id="1973488"/>
    <lineage>
        <taxon>Bacteria</taxon>
        <taxon>Bacillati</taxon>
        <taxon>Cyanobacteriota</taxon>
        <taxon>Cyanophyceae</taxon>
        <taxon>Nostocales</taxon>
        <taxon>Calotrichaceae</taxon>
        <taxon>Calothrix</taxon>
    </lineage>
</organism>
<dbReference type="GO" id="GO:0003677">
    <property type="term" value="F:DNA binding"/>
    <property type="evidence" value="ECO:0007669"/>
    <property type="project" value="InterPro"/>
</dbReference>
<keyword evidence="1" id="KW-0472">Membrane</keyword>
<dbReference type="Proteomes" id="UP000218418">
    <property type="component" value="Chromosome"/>
</dbReference>
<protein>
    <submittedName>
        <fullName evidence="2">Uncharacterized protein</fullName>
    </submittedName>
</protein>
<dbReference type="Gene3D" id="3.40.1360.10">
    <property type="match status" value="1"/>
</dbReference>
<evidence type="ECO:0000256" key="1">
    <source>
        <dbReference type="SAM" id="Phobius"/>
    </source>
</evidence>
<name>A0A1Z4LUP2_9CYAN</name>
<keyword evidence="3" id="KW-1185">Reference proteome</keyword>
<dbReference type="OrthoDB" id="427126at2"/>
<keyword evidence="1" id="KW-0812">Transmembrane</keyword>
<accession>A0A1Z4LUP2</accession>
<sequence>MKCVNCGIDNNLKERTANQGRCKNCNHTFAFEPTSSDVKYKFTDPFFQKIITDISVNGTLSFTRKQFFYALERRVSKKNNQMSGWKALGWFLIFPPIAIFTNGISIVVGLLMILINSYSQSKSQVNKRHVRKGNAKLIQISGIAILIIGIIYSLSINSFPLFILSVILGMLLIYLGTIQIKRLADATETFMINLNIFQDWVNRWQQINGTITNMLPSPRQQNTPANINPDITAYSFDRLIVCDSSEVAQLLIANNFHFENNCAVLSITGYPENIFSTVMEMLKRNPDLKVYALHNASPRGVGLINHLRTSPTWFLNNNVTIYDLGLLPRQFINKSKAFVQQKQEYAADARNLSIDVKRDLSEAEIEWLESGKFIELESYTPKKLLRVISQGISRSLQPDSFLPDSGGTTYISGYDDYDSDSDTGIAIFAVDSFG</sequence>
<evidence type="ECO:0000313" key="3">
    <source>
        <dbReference type="Proteomes" id="UP000218418"/>
    </source>
</evidence>
<dbReference type="InterPro" id="IPR036078">
    <property type="entry name" value="Spo11/TopoVI_A_sf"/>
</dbReference>
<dbReference type="AlphaFoldDB" id="A0A1Z4LUP2"/>
<feature type="transmembrane region" description="Helical" evidence="1">
    <location>
        <begin position="137"/>
        <end position="155"/>
    </location>
</feature>
<reference evidence="2 3" key="1">
    <citation type="submission" date="2017-06" db="EMBL/GenBank/DDBJ databases">
        <title>Genome sequencing of cyanobaciteial culture collection at National Institute for Environmental Studies (NIES).</title>
        <authorList>
            <person name="Hirose Y."/>
            <person name="Shimura Y."/>
            <person name="Fujisawa T."/>
            <person name="Nakamura Y."/>
            <person name="Kawachi M."/>
        </authorList>
    </citation>
    <scope>NUCLEOTIDE SEQUENCE [LARGE SCALE GENOMIC DNA]</scope>
    <source>
        <strain evidence="2 3">NIES-267</strain>
    </source>
</reference>
<feature type="transmembrane region" description="Helical" evidence="1">
    <location>
        <begin position="87"/>
        <end position="116"/>
    </location>
</feature>
<keyword evidence="1" id="KW-1133">Transmembrane helix</keyword>
<dbReference type="SUPFAM" id="SSF56726">
    <property type="entry name" value="DNA topoisomerase IV, alpha subunit"/>
    <property type="match status" value="1"/>
</dbReference>
<feature type="transmembrane region" description="Helical" evidence="1">
    <location>
        <begin position="161"/>
        <end position="180"/>
    </location>
</feature>
<dbReference type="EMBL" id="AP018227">
    <property type="protein sequence ID" value="BAY84970.1"/>
    <property type="molecule type" value="Genomic_DNA"/>
</dbReference>
<dbReference type="GO" id="GO:0005694">
    <property type="term" value="C:chromosome"/>
    <property type="evidence" value="ECO:0007669"/>
    <property type="project" value="InterPro"/>
</dbReference>
<proteinExistence type="predicted"/>